<evidence type="ECO:0000313" key="4">
    <source>
        <dbReference type="EMBL" id="SOY28373.1"/>
    </source>
</evidence>
<reference evidence="4 5" key="1">
    <citation type="submission" date="2018-01" db="EMBL/GenBank/DDBJ databases">
        <authorList>
            <person name="Gaut B.S."/>
            <person name="Morton B.R."/>
            <person name="Clegg M.T."/>
            <person name="Duvall M.R."/>
        </authorList>
    </citation>
    <scope>NUCLEOTIDE SEQUENCE [LARGE SCALE GENOMIC DNA]</scope>
    <source>
        <strain evidence="4">GP69</strain>
    </source>
</reference>
<dbReference type="OrthoDB" id="9810913at2"/>
<dbReference type="CDD" id="cd00616">
    <property type="entry name" value="AHBA_syn"/>
    <property type="match status" value="1"/>
</dbReference>
<protein>
    <submittedName>
        <fullName evidence="4">Pyridoxal phosphate-dependent aminotransferase EpsN</fullName>
        <ecNumber evidence="4">2.6.1.-</ecNumber>
    </submittedName>
</protein>
<keyword evidence="2 3" id="KW-0663">Pyridoxal phosphate</keyword>
<dbReference type="SUPFAM" id="SSF53383">
    <property type="entry name" value="PLP-dependent transferases"/>
    <property type="match status" value="1"/>
</dbReference>
<dbReference type="GO" id="GO:0000271">
    <property type="term" value="P:polysaccharide biosynthetic process"/>
    <property type="evidence" value="ECO:0007669"/>
    <property type="project" value="TreeGrafter"/>
</dbReference>
<dbReference type="RefSeq" id="WP_103238458.1">
    <property type="nucleotide sequence ID" value="NZ_CANRXC010000047.1"/>
</dbReference>
<dbReference type="InterPro" id="IPR015421">
    <property type="entry name" value="PyrdxlP-dep_Trfase_major"/>
</dbReference>
<dbReference type="Pfam" id="PF01041">
    <property type="entry name" value="DegT_DnrJ_EryC1"/>
    <property type="match status" value="1"/>
</dbReference>
<dbReference type="AlphaFoldDB" id="A0A2K4ZD33"/>
<dbReference type="GO" id="GO:0030170">
    <property type="term" value="F:pyridoxal phosphate binding"/>
    <property type="evidence" value="ECO:0007669"/>
    <property type="project" value="TreeGrafter"/>
</dbReference>
<comment type="similarity">
    <text evidence="3">Belongs to the DegT/DnrJ/EryC1 family.</text>
</comment>
<keyword evidence="5" id="KW-1185">Reference proteome</keyword>
<name>A0A2K4ZD33_9FIRM</name>
<feature type="active site" description="Proton acceptor" evidence="1">
    <location>
        <position position="197"/>
    </location>
</feature>
<dbReference type="PANTHER" id="PTHR30244:SF30">
    <property type="entry name" value="BLR5990 PROTEIN"/>
    <property type="match status" value="1"/>
</dbReference>
<dbReference type="Proteomes" id="UP000236311">
    <property type="component" value="Unassembled WGS sequence"/>
</dbReference>
<keyword evidence="4" id="KW-0808">Transferase</keyword>
<keyword evidence="4" id="KW-0032">Aminotransferase</keyword>
<dbReference type="PIRSF" id="PIRSF000390">
    <property type="entry name" value="PLP_StrS"/>
    <property type="match status" value="1"/>
</dbReference>
<dbReference type="GO" id="GO:0008483">
    <property type="term" value="F:transaminase activity"/>
    <property type="evidence" value="ECO:0007669"/>
    <property type="project" value="UniProtKB-KW"/>
</dbReference>
<dbReference type="InterPro" id="IPR015422">
    <property type="entry name" value="PyrdxlP-dep_Trfase_small"/>
</dbReference>
<dbReference type="EMBL" id="OFSM01000004">
    <property type="protein sequence ID" value="SOY28373.1"/>
    <property type="molecule type" value="Genomic_DNA"/>
</dbReference>
<organism evidence="4 5">
    <name type="scientific">Acetatifactor muris</name>
    <dbReference type="NCBI Taxonomy" id="879566"/>
    <lineage>
        <taxon>Bacteria</taxon>
        <taxon>Bacillati</taxon>
        <taxon>Bacillota</taxon>
        <taxon>Clostridia</taxon>
        <taxon>Lachnospirales</taxon>
        <taxon>Lachnospiraceae</taxon>
        <taxon>Acetatifactor</taxon>
    </lineage>
</organism>
<dbReference type="EC" id="2.6.1.-" evidence="4"/>
<dbReference type="Gene3D" id="3.40.640.10">
    <property type="entry name" value="Type I PLP-dependent aspartate aminotransferase-like (Major domain)"/>
    <property type="match status" value="1"/>
</dbReference>
<accession>A0A2K4ZD33</accession>
<gene>
    <name evidence="4" type="primary">epsN_3</name>
    <name evidence="4" type="ORF">AMURIS_01080</name>
</gene>
<evidence type="ECO:0000256" key="3">
    <source>
        <dbReference type="RuleBase" id="RU004508"/>
    </source>
</evidence>
<evidence type="ECO:0000256" key="2">
    <source>
        <dbReference type="PIRSR" id="PIRSR000390-2"/>
    </source>
</evidence>
<dbReference type="PANTHER" id="PTHR30244">
    <property type="entry name" value="TRANSAMINASE"/>
    <property type="match status" value="1"/>
</dbReference>
<evidence type="ECO:0000313" key="5">
    <source>
        <dbReference type="Proteomes" id="UP000236311"/>
    </source>
</evidence>
<dbReference type="InterPro" id="IPR015424">
    <property type="entry name" value="PyrdxlP-dep_Trfase"/>
</dbReference>
<feature type="modified residue" description="N6-(pyridoxal phosphate)lysine" evidence="2">
    <location>
        <position position="197"/>
    </location>
</feature>
<proteinExistence type="inferred from homology"/>
<sequence length="384" mass="42118">MISLAIPNLTGNERKYLINCIDTTFVSSVGEYVTQFEKMVAEATGSRNAVATSSGTTGLHVALNAVGVKHGDLVILPTFTFIASANAVRHCGADPWLMDVDTSTWCLSPEVVASEIREHCEQRKDGLYHRESGKRVAALMPVYTLGNTPNMLAFRVVADKYNLPLIVDAACAIGATFNGQSFGSLAELSVLSFNGNKTITCGGGGAVVGNCEEQTELVRHLTTTARVWPDYDFDMVGFNYRMTNIQAAVGCAQMERLSSFVTVKRNIHQYYKINLEELTRKGITFFPSTEGSSCWFSGIVLPAGETLKMAKHICSLLKEDDIEARTFWKPVHLQKPYGNCPKSDISVSEDLWQRIVTLPCSTNITEEELAKVVISIKKIVGKLL</sequence>
<dbReference type="Gene3D" id="3.90.1150.10">
    <property type="entry name" value="Aspartate Aminotransferase, domain 1"/>
    <property type="match status" value="1"/>
</dbReference>
<evidence type="ECO:0000256" key="1">
    <source>
        <dbReference type="PIRSR" id="PIRSR000390-1"/>
    </source>
</evidence>
<dbReference type="InterPro" id="IPR000653">
    <property type="entry name" value="DegT/StrS_aminotransferase"/>
</dbReference>